<keyword evidence="1" id="KW-0472">Membrane</keyword>
<dbReference type="EMBL" id="SDRB02004376">
    <property type="protein sequence ID" value="THG15964.1"/>
    <property type="molecule type" value="Genomic_DNA"/>
</dbReference>
<reference evidence="2 3" key="1">
    <citation type="journal article" date="2018" name="Proc. Natl. Acad. Sci. U.S.A.">
        <title>Draft genome sequence of Camellia sinensis var. sinensis provides insights into the evolution of the tea genome and tea quality.</title>
        <authorList>
            <person name="Wei C."/>
            <person name="Yang H."/>
            <person name="Wang S."/>
            <person name="Zhao J."/>
            <person name="Liu C."/>
            <person name="Gao L."/>
            <person name="Xia E."/>
            <person name="Lu Y."/>
            <person name="Tai Y."/>
            <person name="She G."/>
            <person name="Sun J."/>
            <person name="Cao H."/>
            <person name="Tong W."/>
            <person name="Gao Q."/>
            <person name="Li Y."/>
            <person name="Deng W."/>
            <person name="Jiang X."/>
            <person name="Wang W."/>
            <person name="Chen Q."/>
            <person name="Zhang S."/>
            <person name="Li H."/>
            <person name="Wu J."/>
            <person name="Wang P."/>
            <person name="Li P."/>
            <person name="Shi C."/>
            <person name="Zheng F."/>
            <person name="Jian J."/>
            <person name="Huang B."/>
            <person name="Shan D."/>
            <person name="Shi M."/>
            <person name="Fang C."/>
            <person name="Yue Y."/>
            <person name="Li F."/>
            <person name="Li D."/>
            <person name="Wei S."/>
            <person name="Han B."/>
            <person name="Jiang C."/>
            <person name="Yin Y."/>
            <person name="Xia T."/>
            <person name="Zhang Z."/>
            <person name="Bennetzen J.L."/>
            <person name="Zhao S."/>
            <person name="Wan X."/>
        </authorList>
    </citation>
    <scope>NUCLEOTIDE SEQUENCE [LARGE SCALE GENOMIC DNA]</scope>
    <source>
        <strain evidence="3">cv. Shuchazao</strain>
        <tissue evidence="2">Leaf</tissue>
    </source>
</reference>
<evidence type="ECO:0000313" key="3">
    <source>
        <dbReference type="Proteomes" id="UP000306102"/>
    </source>
</evidence>
<comment type="caution">
    <text evidence="2">The sequence shown here is derived from an EMBL/GenBank/DDBJ whole genome shotgun (WGS) entry which is preliminary data.</text>
</comment>
<name>A0A4S4EIT2_CAMSN</name>
<dbReference type="STRING" id="542762.A0A4S4EIT2"/>
<evidence type="ECO:0000313" key="2">
    <source>
        <dbReference type="EMBL" id="THG15964.1"/>
    </source>
</evidence>
<protein>
    <submittedName>
        <fullName evidence="2">Uncharacterized protein</fullName>
    </submittedName>
</protein>
<feature type="transmembrane region" description="Helical" evidence="1">
    <location>
        <begin position="54"/>
        <end position="73"/>
    </location>
</feature>
<keyword evidence="3" id="KW-1185">Reference proteome</keyword>
<sequence>MFQTHPGFSGHFKALAWHAAGFGWPALAVAWHAAGLGLGMALAWYAAGLGLGMALAWYAAGLGLGMALAWYAAGLGLGMALAWYAAGLGLGMALAWYAAGLGLGMALAWYAAGLGLGMALAWYAAGLGLGMDFLSREVGEFLSGSLAGVVTKAVLAPFETIRYGYNRRWSEDEKGMGNNFTRTQIRAHKKRRLSFLPQACFALVTTRNSTLTNFYQEVIEAARERFTREISFQSKDKDISLAKSPGLLAAFLVWLSAATL</sequence>
<organism evidence="2 3">
    <name type="scientific">Camellia sinensis var. sinensis</name>
    <name type="common">China tea</name>
    <dbReference type="NCBI Taxonomy" id="542762"/>
    <lineage>
        <taxon>Eukaryota</taxon>
        <taxon>Viridiplantae</taxon>
        <taxon>Streptophyta</taxon>
        <taxon>Embryophyta</taxon>
        <taxon>Tracheophyta</taxon>
        <taxon>Spermatophyta</taxon>
        <taxon>Magnoliopsida</taxon>
        <taxon>eudicotyledons</taxon>
        <taxon>Gunneridae</taxon>
        <taxon>Pentapetalae</taxon>
        <taxon>asterids</taxon>
        <taxon>Ericales</taxon>
        <taxon>Theaceae</taxon>
        <taxon>Camellia</taxon>
    </lineage>
</organism>
<gene>
    <name evidence="2" type="ORF">TEA_029923</name>
</gene>
<feature type="transmembrane region" description="Helical" evidence="1">
    <location>
        <begin position="22"/>
        <end position="47"/>
    </location>
</feature>
<accession>A0A4S4EIT2</accession>
<feature type="transmembrane region" description="Helical" evidence="1">
    <location>
        <begin position="106"/>
        <end position="129"/>
    </location>
</feature>
<evidence type="ECO:0000256" key="1">
    <source>
        <dbReference type="SAM" id="Phobius"/>
    </source>
</evidence>
<feature type="transmembrane region" description="Helical" evidence="1">
    <location>
        <begin position="79"/>
        <end position="99"/>
    </location>
</feature>
<dbReference type="AlphaFoldDB" id="A0A4S4EIT2"/>
<keyword evidence="1" id="KW-1133">Transmembrane helix</keyword>
<proteinExistence type="predicted"/>
<dbReference type="Proteomes" id="UP000306102">
    <property type="component" value="Unassembled WGS sequence"/>
</dbReference>
<keyword evidence="1" id="KW-0812">Transmembrane</keyword>